<dbReference type="AlphaFoldDB" id="A0A9N8DQ49"/>
<name>A0A9N8DQ49_9STRA</name>
<evidence type="ECO:0000313" key="1">
    <source>
        <dbReference type="EMBL" id="CAB9504794.1"/>
    </source>
</evidence>
<gene>
    <name evidence="1" type="ORF">SEMRO_209_G087260.1</name>
</gene>
<comment type="caution">
    <text evidence="1">The sequence shown here is derived from an EMBL/GenBank/DDBJ whole genome shotgun (WGS) entry which is preliminary data.</text>
</comment>
<protein>
    <submittedName>
        <fullName evidence="1">Uncharacterized protein</fullName>
    </submittedName>
</protein>
<accession>A0A9N8DQ49</accession>
<dbReference type="OrthoDB" id="49018at2759"/>
<reference evidence="1" key="1">
    <citation type="submission" date="2020-06" db="EMBL/GenBank/DDBJ databases">
        <authorList>
            <consortium name="Plant Systems Biology data submission"/>
        </authorList>
    </citation>
    <scope>NUCLEOTIDE SEQUENCE</scope>
    <source>
        <strain evidence="1">D6</strain>
    </source>
</reference>
<proteinExistence type="predicted"/>
<dbReference type="EMBL" id="CAICTM010000208">
    <property type="protein sequence ID" value="CAB9504794.1"/>
    <property type="molecule type" value="Genomic_DNA"/>
</dbReference>
<evidence type="ECO:0000313" key="2">
    <source>
        <dbReference type="Proteomes" id="UP001153069"/>
    </source>
</evidence>
<sequence length="302" mass="34484">MTTIKYDPTQDFIHSTLTSITGRPTRTGIKRLEKENKDNARQIHSLRGNGNEGHLRLCYTLDRFNARPAVAGTPWVDPVHPGTRPDVPDGATGPQITRMVSAHKYDLTEFQLFQSTEKALLRKTMEAVEEVYYKSLQDPDEGYSTLSYNDLIVHLNEQYGTLTNDDLDKNIDRMNAKWTPTQPIEQLFHQINDARSFARDHDNITERATIRSALKNLENSGVFTLALKEWRNKAEDDQTWTNLQTFFAKANTERLRSITTKQAGFHDQHQANNANTNSSPYFVKDMAGNTMAYCWTHESNGT</sequence>
<organism evidence="1 2">
    <name type="scientific">Seminavis robusta</name>
    <dbReference type="NCBI Taxonomy" id="568900"/>
    <lineage>
        <taxon>Eukaryota</taxon>
        <taxon>Sar</taxon>
        <taxon>Stramenopiles</taxon>
        <taxon>Ochrophyta</taxon>
        <taxon>Bacillariophyta</taxon>
        <taxon>Bacillariophyceae</taxon>
        <taxon>Bacillariophycidae</taxon>
        <taxon>Naviculales</taxon>
        <taxon>Naviculaceae</taxon>
        <taxon>Seminavis</taxon>
    </lineage>
</organism>
<dbReference type="Proteomes" id="UP001153069">
    <property type="component" value="Unassembled WGS sequence"/>
</dbReference>
<keyword evidence="2" id="KW-1185">Reference proteome</keyword>